<sequence>MTDEMEGQPAASCVTEGLAFDVEARILREIEWRPPRKSWEPVISRRDTLGLLPQFYSATAASRMPIEIWDKILGYLRYEPETLGITEEVCRGWYLISHRLKLGHRGTDCRSMEDVRLYVRYIKTIPRQRRSETEVVLWGCAAEEGKQRSRGGNQRSDNEDHRSLADVGTFAAMFAGGLLPRLSALSIMSGEWTPGSIPQSVFLHLSSFHSITFLELADITLPSITVFLNLICAFDRLERLNISALRLLDRRVPPTGRRWAPSPSLKQLRFRDLSWADELPMISSAELEMSSGSATALLLSNALSCSDLQELLHHAGKALRQVSINPFKLPIQHLRVPDVDLSWNVGLRDLIITIYGFAPAALLERAETYGVIQRIISSTCPTVLEKIDIQVWLTASAASTSIMSHVLDALRTALCPPDHPLEPEKYTSLKSVELWFWKADESSKRQIEATWAKLAPIWFPSLYSRGTMR</sequence>
<gene>
    <name evidence="1" type="ORF">WOLCODRAFT_154072</name>
</gene>
<evidence type="ECO:0000313" key="1">
    <source>
        <dbReference type="EMBL" id="PCH44026.1"/>
    </source>
</evidence>
<dbReference type="EMBL" id="KB468157">
    <property type="protein sequence ID" value="PCH44026.1"/>
    <property type="molecule type" value="Genomic_DNA"/>
</dbReference>
<protein>
    <recommendedName>
        <fullName evidence="3">F-box domain-containing protein</fullName>
    </recommendedName>
</protein>
<accession>A0A2H3JPB5</accession>
<evidence type="ECO:0008006" key="3">
    <source>
        <dbReference type="Google" id="ProtNLM"/>
    </source>
</evidence>
<keyword evidence="2" id="KW-1185">Reference proteome</keyword>
<reference evidence="1 2" key="1">
    <citation type="journal article" date="2012" name="Science">
        <title>The Paleozoic origin of enzymatic lignin decomposition reconstructed from 31 fungal genomes.</title>
        <authorList>
            <person name="Floudas D."/>
            <person name="Binder M."/>
            <person name="Riley R."/>
            <person name="Barry K."/>
            <person name="Blanchette R.A."/>
            <person name="Henrissat B."/>
            <person name="Martinez A.T."/>
            <person name="Otillar R."/>
            <person name="Spatafora J.W."/>
            <person name="Yadav J.S."/>
            <person name="Aerts A."/>
            <person name="Benoit I."/>
            <person name="Boyd A."/>
            <person name="Carlson A."/>
            <person name="Copeland A."/>
            <person name="Coutinho P.M."/>
            <person name="de Vries R.P."/>
            <person name="Ferreira P."/>
            <person name="Findley K."/>
            <person name="Foster B."/>
            <person name="Gaskell J."/>
            <person name="Glotzer D."/>
            <person name="Gorecki P."/>
            <person name="Heitman J."/>
            <person name="Hesse C."/>
            <person name="Hori C."/>
            <person name="Igarashi K."/>
            <person name="Jurgens J.A."/>
            <person name="Kallen N."/>
            <person name="Kersten P."/>
            <person name="Kohler A."/>
            <person name="Kuees U."/>
            <person name="Kumar T.K.A."/>
            <person name="Kuo A."/>
            <person name="LaButti K."/>
            <person name="Larrondo L.F."/>
            <person name="Lindquist E."/>
            <person name="Ling A."/>
            <person name="Lombard V."/>
            <person name="Lucas S."/>
            <person name="Lundell T."/>
            <person name="Martin R."/>
            <person name="McLaughlin D.J."/>
            <person name="Morgenstern I."/>
            <person name="Morin E."/>
            <person name="Murat C."/>
            <person name="Nagy L.G."/>
            <person name="Nolan M."/>
            <person name="Ohm R.A."/>
            <person name="Patyshakuliyeva A."/>
            <person name="Rokas A."/>
            <person name="Ruiz-Duenas F.J."/>
            <person name="Sabat G."/>
            <person name="Salamov A."/>
            <person name="Samejima M."/>
            <person name="Schmutz J."/>
            <person name="Slot J.C."/>
            <person name="St John F."/>
            <person name="Stenlid J."/>
            <person name="Sun H."/>
            <person name="Sun S."/>
            <person name="Syed K."/>
            <person name="Tsang A."/>
            <person name="Wiebenga A."/>
            <person name="Young D."/>
            <person name="Pisabarro A."/>
            <person name="Eastwood D.C."/>
            <person name="Martin F."/>
            <person name="Cullen D."/>
            <person name="Grigoriev I.V."/>
            <person name="Hibbett D.S."/>
        </authorList>
    </citation>
    <scope>NUCLEOTIDE SEQUENCE [LARGE SCALE GENOMIC DNA]</scope>
    <source>
        <strain evidence="1 2">MD-104</strain>
    </source>
</reference>
<name>A0A2H3JPB5_WOLCO</name>
<dbReference type="InterPro" id="IPR036047">
    <property type="entry name" value="F-box-like_dom_sf"/>
</dbReference>
<organism evidence="1 2">
    <name type="scientific">Wolfiporia cocos (strain MD-104)</name>
    <name type="common">Brown rot fungus</name>
    <dbReference type="NCBI Taxonomy" id="742152"/>
    <lineage>
        <taxon>Eukaryota</taxon>
        <taxon>Fungi</taxon>
        <taxon>Dikarya</taxon>
        <taxon>Basidiomycota</taxon>
        <taxon>Agaricomycotina</taxon>
        <taxon>Agaricomycetes</taxon>
        <taxon>Polyporales</taxon>
        <taxon>Phaeolaceae</taxon>
        <taxon>Wolfiporia</taxon>
    </lineage>
</organism>
<evidence type="ECO:0000313" key="2">
    <source>
        <dbReference type="Proteomes" id="UP000218811"/>
    </source>
</evidence>
<dbReference type="SUPFAM" id="SSF81383">
    <property type="entry name" value="F-box domain"/>
    <property type="match status" value="1"/>
</dbReference>
<proteinExistence type="predicted"/>
<dbReference type="Proteomes" id="UP000218811">
    <property type="component" value="Unassembled WGS sequence"/>
</dbReference>
<dbReference type="AlphaFoldDB" id="A0A2H3JPB5"/>